<keyword evidence="2" id="KW-1185">Reference proteome</keyword>
<evidence type="ECO:0000313" key="2">
    <source>
        <dbReference type="Proteomes" id="UP000828390"/>
    </source>
</evidence>
<dbReference type="EMBL" id="JAIWYP010000016">
    <property type="protein sequence ID" value="KAH3695309.1"/>
    <property type="molecule type" value="Genomic_DNA"/>
</dbReference>
<reference evidence="1" key="1">
    <citation type="journal article" date="2019" name="bioRxiv">
        <title>The Genome of the Zebra Mussel, Dreissena polymorpha: A Resource for Invasive Species Research.</title>
        <authorList>
            <person name="McCartney M.A."/>
            <person name="Auch B."/>
            <person name="Kono T."/>
            <person name="Mallez S."/>
            <person name="Zhang Y."/>
            <person name="Obille A."/>
            <person name="Becker A."/>
            <person name="Abrahante J.E."/>
            <person name="Garbe J."/>
            <person name="Badalamenti J.P."/>
            <person name="Herman A."/>
            <person name="Mangelson H."/>
            <person name="Liachko I."/>
            <person name="Sullivan S."/>
            <person name="Sone E.D."/>
            <person name="Koren S."/>
            <person name="Silverstein K.A.T."/>
            <person name="Beckman K.B."/>
            <person name="Gohl D.M."/>
        </authorList>
    </citation>
    <scope>NUCLEOTIDE SEQUENCE</scope>
    <source>
        <strain evidence="1">Duluth1</strain>
        <tissue evidence="1">Whole animal</tissue>
    </source>
</reference>
<evidence type="ECO:0000313" key="1">
    <source>
        <dbReference type="EMBL" id="KAH3695309.1"/>
    </source>
</evidence>
<dbReference type="AlphaFoldDB" id="A0A9D3YB63"/>
<accession>A0A9D3YB63</accession>
<gene>
    <name evidence="1" type="ORF">DPMN_082766</name>
</gene>
<sequence length="144" mass="16347">MLSVELTEDGEDVSRTWKSTKTPLDSLNETSILMTDTPEAQMVTDIESLNSASLMIEGKYEVEFEHLDKLVVYMDNKEVDSQLENILACEKNGSCKNHEDFQNDSHRCIENADTEFSSMVLIEKKTENWMSLTLLVVGCKIKTC</sequence>
<comment type="caution">
    <text evidence="1">The sequence shown here is derived from an EMBL/GenBank/DDBJ whole genome shotgun (WGS) entry which is preliminary data.</text>
</comment>
<dbReference type="Proteomes" id="UP000828390">
    <property type="component" value="Unassembled WGS sequence"/>
</dbReference>
<protein>
    <submittedName>
        <fullName evidence="1">Uncharacterized protein</fullName>
    </submittedName>
</protein>
<reference evidence="1" key="2">
    <citation type="submission" date="2020-11" db="EMBL/GenBank/DDBJ databases">
        <authorList>
            <person name="McCartney M.A."/>
            <person name="Auch B."/>
            <person name="Kono T."/>
            <person name="Mallez S."/>
            <person name="Becker A."/>
            <person name="Gohl D.M."/>
            <person name="Silverstein K.A.T."/>
            <person name="Koren S."/>
            <person name="Bechman K.B."/>
            <person name="Herman A."/>
            <person name="Abrahante J.E."/>
            <person name="Garbe J."/>
        </authorList>
    </citation>
    <scope>NUCLEOTIDE SEQUENCE</scope>
    <source>
        <strain evidence="1">Duluth1</strain>
        <tissue evidence="1">Whole animal</tissue>
    </source>
</reference>
<organism evidence="1 2">
    <name type="scientific">Dreissena polymorpha</name>
    <name type="common">Zebra mussel</name>
    <name type="synonym">Mytilus polymorpha</name>
    <dbReference type="NCBI Taxonomy" id="45954"/>
    <lineage>
        <taxon>Eukaryota</taxon>
        <taxon>Metazoa</taxon>
        <taxon>Spiralia</taxon>
        <taxon>Lophotrochozoa</taxon>
        <taxon>Mollusca</taxon>
        <taxon>Bivalvia</taxon>
        <taxon>Autobranchia</taxon>
        <taxon>Heteroconchia</taxon>
        <taxon>Euheterodonta</taxon>
        <taxon>Imparidentia</taxon>
        <taxon>Neoheterodontei</taxon>
        <taxon>Myida</taxon>
        <taxon>Dreissenoidea</taxon>
        <taxon>Dreissenidae</taxon>
        <taxon>Dreissena</taxon>
    </lineage>
</organism>
<name>A0A9D3YB63_DREPO</name>
<proteinExistence type="predicted"/>